<dbReference type="Gene3D" id="3.40.50.1580">
    <property type="entry name" value="Nucleoside phosphorylase domain"/>
    <property type="match status" value="1"/>
</dbReference>
<dbReference type="GO" id="GO:0008930">
    <property type="term" value="F:methylthioadenosine nucleosidase activity"/>
    <property type="evidence" value="ECO:0007669"/>
    <property type="project" value="InterPro"/>
</dbReference>
<proteinExistence type="predicted"/>
<dbReference type="GO" id="GO:0019509">
    <property type="term" value="P:L-methionine salvage from methylthioadenosine"/>
    <property type="evidence" value="ECO:0007669"/>
    <property type="project" value="UniProtKB-UniPathway"/>
</dbReference>
<dbReference type="GO" id="GO:0009164">
    <property type="term" value="P:nucleoside catabolic process"/>
    <property type="evidence" value="ECO:0007669"/>
    <property type="project" value="InterPro"/>
</dbReference>
<dbReference type="VEuPathDB" id="FungiDB:RhiirA1_484366"/>
<accession>A0A2N0QJD9</accession>
<feature type="non-terminal residue" evidence="7">
    <location>
        <position position="54"/>
    </location>
</feature>
<dbReference type="PANTHER" id="PTHR46832">
    <property type="entry name" value="5'-METHYLTHIOADENOSINE/S-ADENOSYLHOMOCYSTEINE NUCLEOSIDASE"/>
    <property type="match status" value="1"/>
</dbReference>
<sequence>MKAVEMEAAAVAQVCYQFKTPFVVIRALSDIAGKESNISFDEFLPVAAKHSTEI</sequence>
<reference evidence="7 8" key="1">
    <citation type="submission" date="2017-10" db="EMBL/GenBank/DDBJ databases">
        <title>Extensive intraspecific genome diversity in a model arbuscular mycorrhizal fungus.</title>
        <authorList>
            <person name="Chen E.C.H."/>
            <person name="Morin E."/>
            <person name="Baudet D."/>
            <person name="Noel J."/>
            <person name="Ndikumana S."/>
            <person name="Charron P."/>
            <person name="St-Onge C."/>
            <person name="Giorgi J."/>
            <person name="Grigoriev I.V."/>
            <person name="Roux C."/>
            <person name="Martin F.M."/>
            <person name="Corradi N."/>
        </authorList>
    </citation>
    <scope>NUCLEOTIDE SEQUENCE [LARGE SCALE GENOMIC DNA]</scope>
    <source>
        <strain evidence="7 8">A1</strain>
    </source>
</reference>
<comment type="caution">
    <text evidence="7">The sequence shown here is derived from an EMBL/GenBank/DDBJ whole genome shotgun (WGS) entry which is preliminary data.</text>
</comment>
<evidence type="ECO:0000256" key="2">
    <source>
        <dbReference type="ARBA" id="ARBA00011974"/>
    </source>
</evidence>
<dbReference type="GO" id="GO:0008782">
    <property type="term" value="F:adenosylhomocysteine nucleosidase activity"/>
    <property type="evidence" value="ECO:0007669"/>
    <property type="project" value="UniProtKB-EC"/>
</dbReference>
<evidence type="ECO:0000313" key="7">
    <source>
        <dbReference type="EMBL" id="PKC51171.1"/>
    </source>
</evidence>
<gene>
    <name evidence="7" type="ORF">RhiirA1_484366</name>
</gene>
<evidence type="ECO:0000256" key="5">
    <source>
        <dbReference type="ARBA" id="ARBA00023167"/>
    </source>
</evidence>
<keyword evidence="3" id="KW-0028">Amino-acid biosynthesis</keyword>
<evidence type="ECO:0000256" key="1">
    <source>
        <dbReference type="ARBA" id="ARBA00004945"/>
    </source>
</evidence>
<dbReference type="Pfam" id="PF01048">
    <property type="entry name" value="PNP_UDP_1"/>
    <property type="match status" value="1"/>
</dbReference>
<dbReference type="InterPro" id="IPR000845">
    <property type="entry name" value="Nucleoside_phosphorylase_d"/>
</dbReference>
<dbReference type="NCBIfam" id="TIGR01704">
    <property type="entry name" value="MTA_SAH-Nsdase"/>
    <property type="match status" value="1"/>
</dbReference>
<keyword evidence="4" id="KW-0378">Hydrolase</keyword>
<dbReference type="GO" id="GO:0005829">
    <property type="term" value="C:cytosol"/>
    <property type="evidence" value="ECO:0007669"/>
    <property type="project" value="TreeGrafter"/>
</dbReference>
<dbReference type="InterPro" id="IPR035994">
    <property type="entry name" value="Nucleoside_phosphorylase_sf"/>
</dbReference>
<dbReference type="InterPro" id="IPR010049">
    <property type="entry name" value="MTA_SAH_Nsdase"/>
</dbReference>
<dbReference type="GO" id="GO:0019284">
    <property type="term" value="P:L-methionine salvage from S-adenosylmethionine"/>
    <property type="evidence" value="ECO:0007669"/>
    <property type="project" value="TreeGrafter"/>
</dbReference>
<keyword evidence="5" id="KW-0486">Methionine biosynthesis</keyword>
<name>A0A2N0QJD9_9GLOM</name>
<dbReference type="SUPFAM" id="SSF53167">
    <property type="entry name" value="Purine and uridine phosphorylases"/>
    <property type="match status" value="1"/>
</dbReference>
<protein>
    <recommendedName>
        <fullName evidence="2">adenosylhomocysteine nucleosidase</fullName>
        <ecNumber evidence="2">3.2.2.9</ecNumber>
    </recommendedName>
</protein>
<dbReference type="AlphaFoldDB" id="A0A2N0QJD9"/>
<dbReference type="EC" id="3.2.2.9" evidence="2"/>
<dbReference type="UniPathway" id="UPA00904">
    <property type="reaction ID" value="UER00871"/>
</dbReference>
<feature type="domain" description="Nucleoside phosphorylase" evidence="6">
    <location>
        <begin position="2"/>
        <end position="53"/>
    </location>
</feature>
<evidence type="ECO:0000313" key="8">
    <source>
        <dbReference type="Proteomes" id="UP000232688"/>
    </source>
</evidence>
<comment type="pathway">
    <text evidence="1">Amino-acid biosynthesis; L-methionine biosynthesis via salvage pathway; S-methyl-5-thio-alpha-D-ribose 1-phosphate from S-methyl-5'-thioadenosine (hydrolase route): step 1/2.</text>
</comment>
<reference evidence="7 8" key="2">
    <citation type="submission" date="2017-10" db="EMBL/GenBank/DDBJ databases">
        <title>Genome analyses suggest a sexual origin of heterokaryosis in a supposedly ancient asexual fungus.</title>
        <authorList>
            <person name="Corradi N."/>
            <person name="Sedzielewska K."/>
            <person name="Noel J."/>
            <person name="Charron P."/>
            <person name="Farinelli L."/>
            <person name="Marton T."/>
            <person name="Kruger M."/>
            <person name="Pelin A."/>
            <person name="Brachmann A."/>
            <person name="Corradi N."/>
        </authorList>
    </citation>
    <scope>NUCLEOTIDE SEQUENCE [LARGE SCALE GENOMIC DNA]</scope>
    <source>
        <strain evidence="7 8">A1</strain>
    </source>
</reference>
<organism evidence="7 8">
    <name type="scientific">Rhizophagus irregularis</name>
    <dbReference type="NCBI Taxonomy" id="588596"/>
    <lineage>
        <taxon>Eukaryota</taxon>
        <taxon>Fungi</taxon>
        <taxon>Fungi incertae sedis</taxon>
        <taxon>Mucoromycota</taxon>
        <taxon>Glomeromycotina</taxon>
        <taxon>Glomeromycetes</taxon>
        <taxon>Glomerales</taxon>
        <taxon>Glomeraceae</taxon>
        <taxon>Rhizophagus</taxon>
    </lineage>
</organism>
<dbReference type="EMBL" id="LLXH01008183">
    <property type="protein sequence ID" value="PKC51171.1"/>
    <property type="molecule type" value="Genomic_DNA"/>
</dbReference>
<evidence type="ECO:0000256" key="3">
    <source>
        <dbReference type="ARBA" id="ARBA00022605"/>
    </source>
</evidence>
<evidence type="ECO:0000259" key="6">
    <source>
        <dbReference type="Pfam" id="PF01048"/>
    </source>
</evidence>
<dbReference type="PANTHER" id="PTHR46832:SF1">
    <property type="entry name" value="5'-METHYLTHIOADENOSINE_S-ADENOSYLHOMOCYSTEINE NUCLEOSIDASE"/>
    <property type="match status" value="1"/>
</dbReference>
<evidence type="ECO:0000256" key="4">
    <source>
        <dbReference type="ARBA" id="ARBA00022801"/>
    </source>
</evidence>
<dbReference type="Proteomes" id="UP000232688">
    <property type="component" value="Unassembled WGS sequence"/>
</dbReference>